<keyword evidence="11 15" id="KW-0472">Membrane</keyword>
<feature type="region of interest" description="Disordered" evidence="14">
    <location>
        <begin position="498"/>
        <end position="552"/>
    </location>
</feature>
<evidence type="ECO:0000256" key="13">
    <source>
        <dbReference type="SAM" id="Coils"/>
    </source>
</evidence>
<name>A0ABR4ARY9_9LECA</name>
<comment type="subcellular location">
    <subcellularLocation>
        <location evidence="2">Cell junction</location>
        <location evidence="2">Adherens junction</location>
    </subcellularLocation>
    <subcellularLocation>
        <location evidence="3">Cell membrane</location>
        <topology evidence="3">Multi-pass membrane protein</topology>
    </subcellularLocation>
    <subcellularLocation>
        <location evidence="1">Nucleus</location>
    </subcellularLocation>
</comment>
<keyword evidence="8" id="KW-0965">Cell junction</keyword>
<evidence type="ECO:0000256" key="15">
    <source>
        <dbReference type="SAM" id="Phobius"/>
    </source>
</evidence>
<keyword evidence="7 15" id="KW-0812">Transmembrane</keyword>
<dbReference type="PANTHER" id="PTHR15989:SF5">
    <property type="entry name" value="VEZATIN"/>
    <property type="match status" value="1"/>
</dbReference>
<feature type="compositionally biased region" description="Low complexity" evidence="14">
    <location>
        <begin position="540"/>
        <end position="549"/>
    </location>
</feature>
<proteinExistence type="inferred from homology"/>
<evidence type="ECO:0000256" key="9">
    <source>
        <dbReference type="ARBA" id="ARBA00022989"/>
    </source>
</evidence>
<evidence type="ECO:0000256" key="8">
    <source>
        <dbReference type="ARBA" id="ARBA00022949"/>
    </source>
</evidence>
<evidence type="ECO:0000256" key="10">
    <source>
        <dbReference type="ARBA" id="ARBA00023054"/>
    </source>
</evidence>
<gene>
    <name evidence="17" type="ORF">N7G274_000374</name>
</gene>
<comment type="caution">
    <text evidence="17">The sequence shown here is derived from an EMBL/GenBank/DDBJ whole genome shotgun (WGS) entry which is preliminary data.</text>
</comment>
<organism evidence="17 18">
    <name type="scientific">Stereocaulon virgatum</name>
    <dbReference type="NCBI Taxonomy" id="373712"/>
    <lineage>
        <taxon>Eukaryota</taxon>
        <taxon>Fungi</taxon>
        <taxon>Dikarya</taxon>
        <taxon>Ascomycota</taxon>
        <taxon>Pezizomycotina</taxon>
        <taxon>Lecanoromycetes</taxon>
        <taxon>OSLEUM clade</taxon>
        <taxon>Lecanoromycetidae</taxon>
        <taxon>Lecanorales</taxon>
        <taxon>Lecanorineae</taxon>
        <taxon>Stereocaulaceae</taxon>
        <taxon>Stereocaulon</taxon>
    </lineage>
</organism>
<reference evidence="17 18" key="1">
    <citation type="submission" date="2024-09" db="EMBL/GenBank/DDBJ databases">
        <title>Rethinking Asexuality: The Enigmatic Case of Functional Sexual Genes in Lepraria (Stereocaulaceae).</title>
        <authorList>
            <person name="Doellman M."/>
            <person name="Sun Y."/>
            <person name="Barcenas-Pena A."/>
            <person name="Lumbsch H.T."/>
            <person name="Grewe F."/>
        </authorList>
    </citation>
    <scope>NUCLEOTIDE SEQUENCE [LARGE SCALE GENOMIC DNA]</scope>
    <source>
        <strain evidence="17 18">Mercado 3170</strain>
    </source>
</reference>
<dbReference type="EMBL" id="JBEFKJ010000001">
    <property type="protein sequence ID" value="KAL2048462.1"/>
    <property type="molecule type" value="Genomic_DNA"/>
</dbReference>
<dbReference type="InterPro" id="IPR026858">
    <property type="entry name" value="Vezatin"/>
</dbReference>
<keyword evidence="10 13" id="KW-0175">Coiled coil</keyword>
<evidence type="ECO:0000256" key="4">
    <source>
        <dbReference type="ARBA" id="ARBA00007245"/>
    </source>
</evidence>
<comment type="similarity">
    <text evidence="4">Belongs to the vezatin family.</text>
</comment>
<feature type="domain" description="Myosin-binding" evidence="16">
    <location>
        <begin position="157"/>
        <end position="437"/>
    </location>
</feature>
<evidence type="ECO:0000256" key="12">
    <source>
        <dbReference type="ARBA" id="ARBA00023242"/>
    </source>
</evidence>
<evidence type="ECO:0000256" key="5">
    <source>
        <dbReference type="ARBA" id="ARBA00018125"/>
    </source>
</evidence>
<evidence type="ECO:0000313" key="17">
    <source>
        <dbReference type="EMBL" id="KAL2048462.1"/>
    </source>
</evidence>
<dbReference type="Proteomes" id="UP001590950">
    <property type="component" value="Unassembled WGS sequence"/>
</dbReference>
<feature type="region of interest" description="Disordered" evidence="14">
    <location>
        <begin position="18"/>
        <end position="67"/>
    </location>
</feature>
<feature type="coiled-coil region" evidence="13">
    <location>
        <begin position="424"/>
        <end position="451"/>
    </location>
</feature>
<evidence type="ECO:0000256" key="6">
    <source>
        <dbReference type="ARBA" id="ARBA00022475"/>
    </source>
</evidence>
<keyword evidence="18" id="KW-1185">Reference proteome</keyword>
<dbReference type="Pfam" id="PF12632">
    <property type="entry name" value="Vezatin"/>
    <property type="match status" value="1"/>
</dbReference>
<evidence type="ECO:0000313" key="18">
    <source>
        <dbReference type="Proteomes" id="UP001590950"/>
    </source>
</evidence>
<keyword evidence="12" id="KW-0539">Nucleus</keyword>
<evidence type="ECO:0000256" key="7">
    <source>
        <dbReference type="ARBA" id="ARBA00022692"/>
    </source>
</evidence>
<keyword evidence="6" id="KW-1003">Cell membrane</keyword>
<dbReference type="PANTHER" id="PTHR15989">
    <property type="entry name" value="VEZATIN"/>
    <property type="match status" value="1"/>
</dbReference>
<feature type="transmembrane region" description="Helical" evidence="15">
    <location>
        <begin position="179"/>
        <end position="197"/>
    </location>
</feature>
<evidence type="ECO:0000256" key="3">
    <source>
        <dbReference type="ARBA" id="ARBA00004651"/>
    </source>
</evidence>
<evidence type="ECO:0000256" key="11">
    <source>
        <dbReference type="ARBA" id="ARBA00023136"/>
    </source>
</evidence>
<feature type="transmembrane region" description="Helical" evidence="15">
    <location>
        <begin position="148"/>
        <end position="167"/>
    </location>
</feature>
<evidence type="ECO:0000256" key="1">
    <source>
        <dbReference type="ARBA" id="ARBA00004123"/>
    </source>
</evidence>
<accession>A0ABR4ARY9</accession>
<feature type="compositionally biased region" description="Low complexity" evidence="14">
    <location>
        <begin position="499"/>
        <end position="514"/>
    </location>
</feature>
<protein>
    <recommendedName>
        <fullName evidence="5">Vezatin</fullName>
    </recommendedName>
</protein>
<evidence type="ECO:0000256" key="14">
    <source>
        <dbReference type="SAM" id="MobiDB-lite"/>
    </source>
</evidence>
<keyword evidence="9 15" id="KW-1133">Transmembrane helix</keyword>
<sequence>MMESVVFEDSPVAQYLEGQGEAGDEWRSTKTTANPPSPRTISYAPRGLSSQYRSSRKKPPRLLNLENPPLKGTVARIHHTCSSALHSRLGWTENVHFLEQFRYTIVASQLLNEYSNSKTYRRQNFPPPAGDGSSQWDKDRNFVPSWEGLAFTGVMAFALAWSIRWFHSRGIARYSASHKCALISIFSIITIIIYYYFRRHCLHYLRVRAVESASSLTASAQDFNAAASAGITLIQEVELVSRGYNISNPLSPITRLEETYQIKRCSRLRRTIQRALISMFAPYYEAYEDLKPSAVDLDLEKYYDIYEISRTDMEDAELVAKVNASDIENANTLQDIKVGLQKLHIIRKLFLCTLLALDADGSNSDFQRWSMANEIMNHVNSLTSKTVIDIDEVLGEEEEFKTPLSPKMPLTPGRERVRSQMRQLGNLSQGIRGLQAKMRLLREESDKALGRSGEVSESGTDLLAQYDSIGADLKGLIQEWEEGRAALAMNLDKRDHVRSLSSPSNALPASPTLSGSTAVGGASPQNALQALSGIPKPPRSRSSTTTSSSGEEIFEAVALPRQRSTLTREERIAKMKEDRMRQAIVKEKTHANTHMLKELETVIKLRPRGRTTGRISTM</sequence>
<evidence type="ECO:0000256" key="2">
    <source>
        <dbReference type="ARBA" id="ARBA00004536"/>
    </source>
</evidence>
<dbReference type="InterPro" id="IPR026859">
    <property type="entry name" value="Myosin-bd"/>
</dbReference>
<evidence type="ECO:0000259" key="16">
    <source>
        <dbReference type="Pfam" id="PF12632"/>
    </source>
</evidence>